<dbReference type="SUPFAM" id="SSF52777">
    <property type="entry name" value="CoA-dependent acyltransferases"/>
    <property type="match status" value="1"/>
</dbReference>
<evidence type="ECO:0000313" key="2">
    <source>
        <dbReference type="Proteomes" id="UP001345827"/>
    </source>
</evidence>
<dbReference type="AlphaFoldDB" id="A0AAV9Q259"/>
<evidence type="ECO:0000313" key="1">
    <source>
        <dbReference type="EMBL" id="KAK5532402.1"/>
    </source>
</evidence>
<proteinExistence type="predicted"/>
<protein>
    <recommendedName>
        <fullName evidence="3">Condensation domain-containing protein</fullName>
    </recommendedName>
</protein>
<dbReference type="Gene3D" id="3.30.559.10">
    <property type="entry name" value="Chloramphenicol acetyltransferase-like domain"/>
    <property type="match status" value="1"/>
</dbReference>
<dbReference type="EMBL" id="JAXLQG010000015">
    <property type="protein sequence ID" value="KAK5532402.1"/>
    <property type="molecule type" value="Genomic_DNA"/>
</dbReference>
<reference evidence="1 2" key="1">
    <citation type="submission" date="2023-06" db="EMBL/GenBank/DDBJ databases">
        <title>Black Yeasts Isolated from many extreme environments.</title>
        <authorList>
            <person name="Coleine C."/>
            <person name="Stajich J.E."/>
            <person name="Selbmann L."/>
        </authorList>
    </citation>
    <scope>NUCLEOTIDE SEQUENCE [LARGE SCALE GENOMIC DNA]</scope>
    <source>
        <strain evidence="1 2">CCFEE 5887</strain>
    </source>
</reference>
<dbReference type="Gene3D" id="3.30.559.30">
    <property type="entry name" value="Nonribosomal peptide synthetase, condensation domain"/>
    <property type="match status" value="1"/>
</dbReference>
<keyword evidence="2" id="KW-1185">Reference proteome</keyword>
<accession>A0AAV9Q259</accession>
<gene>
    <name evidence="1" type="ORF">LTR25_007935</name>
</gene>
<dbReference type="PANTHER" id="PTHR42034">
    <property type="entry name" value="CHROMOSOME 7, WHOLE GENOME SHOTGUN SEQUENCE-RELATED"/>
    <property type="match status" value="1"/>
</dbReference>
<dbReference type="Proteomes" id="UP001345827">
    <property type="component" value="Unassembled WGS sequence"/>
</dbReference>
<sequence>MPYIETSREKGMVAAVEAFRPSPRELIKIYAFADFTVPLTSTPSVQTIDQVVSAFASAWKALRLLKSPDIVTSFEDGYKSYHVPCSPEELEAWLARTFIVSEAGTGTSVRSAVRAMQQRIELLPAIQLIPRHEHGTEDDGTFEKGTLVLSISHWRTEAAGAFKILNQLFDYAADLLFGTATTEALSRHRPGDELHLLTPAVEDILMPHGQSTPEAKARVEKRFDKYYSSLPCIDFPTQGSPSDPFSTAKEIRHTYNASTTANLRAACKALGGITITSAVHSAYLGAVWTMAPPEHRSRNYASIMPAQVRTRLPASSPYRDQGCWSAAQMLMLTLPPNQDFLTRARDLRSQYKLADQESWWYEDALETGEQVSQLAVRTPPDGQPVSSPWFTGLGLLDGDGETETIASEHGHPTIIKVDDVDFFADPLSPGIVLRVWTFRGRLNIHAVWNAAYHADEQLRRLMDTIDKSLAAHLGVEVEVETTEEKEY</sequence>
<dbReference type="PANTHER" id="PTHR42034:SF1">
    <property type="entry name" value="CONDENSATION DOMAIN-CONTAINING PROTEIN"/>
    <property type="match status" value="1"/>
</dbReference>
<organism evidence="1 2">
    <name type="scientific">Vermiconidia calcicola</name>
    <dbReference type="NCBI Taxonomy" id="1690605"/>
    <lineage>
        <taxon>Eukaryota</taxon>
        <taxon>Fungi</taxon>
        <taxon>Dikarya</taxon>
        <taxon>Ascomycota</taxon>
        <taxon>Pezizomycotina</taxon>
        <taxon>Dothideomycetes</taxon>
        <taxon>Dothideomycetidae</taxon>
        <taxon>Mycosphaerellales</taxon>
        <taxon>Extremaceae</taxon>
        <taxon>Vermiconidia</taxon>
    </lineage>
</organism>
<evidence type="ECO:0008006" key="3">
    <source>
        <dbReference type="Google" id="ProtNLM"/>
    </source>
</evidence>
<name>A0AAV9Q259_9PEZI</name>
<dbReference type="InterPro" id="IPR023213">
    <property type="entry name" value="CAT-like_dom_sf"/>
</dbReference>
<comment type="caution">
    <text evidence="1">The sequence shown here is derived from an EMBL/GenBank/DDBJ whole genome shotgun (WGS) entry which is preliminary data.</text>
</comment>